<organism evidence="3 4">
    <name type="scientific">Sulfidibacter corallicola</name>
    <dbReference type="NCBI Taxonomy" id="2818388"/>
    <lineage>
        <taxon>Bacteria</taxon>
        <taxon>Pseudomonadati</taxon>
        <taxon>Acidobacteriota</taxon>
        <taxon>Holophagae</taxon>
        <taxon>Acanthopleuribacterales</taxon>
        <taxon>Acanthopleuribacteraceae</taxon>
        <taxon>Sulfidibacter</taxon>
    </lineage>
</organism>
<proteinExistence type="predicted"/>
<keyword evidence="4" id="KW-1185">Reference proteome</keyword>
<dbReference type="Proteomes" id="UP000663929">
    <property type="component" value="Chromosome"/>
</dbReference>
<dbReference type="Gene3D" id="3.90.70.10">
    <property type="entry name" value="Cysteine proteinases"/>
    <property type="match status" value="1"/>
</dbReference>
<evidence type="ECO:0000256" key="1">
    <source>
        <dbReference type="SAM" id="MobiDB-lite"/>
    </source>
</evidence>
<dbReference type="EMBL" id="CP071793">
    <property type="protein sequence ID" value="QTD49422.1"/>
    <property type="molecule type" value="Genomic_DNA"/>
</dbReference>
<evidence type="ECO:0000313" key="4">
    <source>
        <dbReference type="Proteomes" id="UP000663929"/>
    </source>
</evidence>
<dbReference type="InterPro" id="IPR028889">
    <property type="entry name" value="USP"/>
</dbReference>
<gene>
    <name evidence="3" type="ORF">J3U87_27875</name>
</gene>
<dbReference type="KEGG" id="scor:J3U87_27875"/>
<evidence type="ECO:0000259" key="2">
    <source>
        <dbReference type="PROSITE" id="PS50235"/>
    </source>
</evidence>
<dbReference type="PROSITE" id="PS50235">
    <property type="entry name" value="USP_3"/>
    <property type="match status" value="1"/>
</dbReference>
<dbReference type="SUPFAM" id="SSF54001">
    <property type="entry name" value="Cysteine proteinases"/>
    <property type="match status" value="1"/>
</dbReference>
<feature type="region of interest" description="Disordered" evidence="1">
    <location>
        <begin position="1220"/>
        <end position="1241"/>
    </location>
</feature>
<dbReference type="RefSeq" id="WP_237379057.1">
    <property type="nucleotide sequence ID" value="NZ_CP071793.1"/>
</dbReference>
<reference evidence="3" key="1">
    <citation type="submission" date="2021-03" db="EMBL/GenBank/DDBJ databases">
        <title>Acanthopleuribacteraceae sp. M133.</title>
        <authorList>
            <person name="Wang G."/>
        </authorList>
    </citation>
    <scope>NUCLEOTIDE SEQUENCE</scope>
    <source>
        <strain evidence="3">M133</strain>
    </source>
</reference>
<name>A0A8A4TJU4_SULCO</name>
<accession>A0A8A4TJU4</accession>
<feature type="domain" description="USP" evidence="2">
    <location>
        <begin position="1028"/>
        <end position="1336"/>
    </location>
</feature>
<dbReference type="InterPro" id="IPR038765">
    <property type="entry name" value="Papain-like_cys_pep_sf"/>
</dbReference>
<sequence length="1336" mass="146455">MTTTQYRTAAQTGAQRIVASGHQLKAGDQPRDIGNWLGKNISTSLAKLYNSAEAAIWSQSTYDKIRTENRNTVADFQEALKTDYGTAIALRLTQDFNLDQMIRDQASLGSTTVTQVLARADTLLHQEMTGVPPFVEAGVLPHADLDHIKQKYGSDVVEALLATPFMQEKLAEGIPLSEEQSIDLSLAASKLAAMRAHDPSLESLEALSHQAQNLLGETYDFSNLESAITILKDLGQNLAELPNRTRRTNPFAQFEPVASGDPHRVEKEYEVYEQLLTTTNTLLAQSKKTLPGFHREVLKGVAAELKTAIRGRVVKDLMAEIHGKMSDMARSGGTRKVEGSFTIGAGATVFGVPVATAKAGLKLNYTLQTGDDLKVRESETASLSLSLSAGKKNVAQVGAGAAASIGKGKTYRSLEDYVRHQADALLNINLPQASPAGHQKLQMQLKTLGIINNGDRLNLDRDVPPDFVRTRAKSGEGKLSFQILRFLNTTSAAQKKTTFTKNLTMTQAMNQQPDLVKTATKEHFALTWKGEHFGKETGHAKFGEIEAKLTNILGRPDSLDKTQKLAFLRADLKDAMHHLEGEFDHFSLASNTKATNREERSAIKAALTELKGHRGAKNKEAYLEAVVHTFTRLSQLYQATFPDEASTDGADPGFDKSMETFAKKLMEPPFKINPKNLPSHQRVMQGETKTISNTFEVDLGLGKASAKIQYDNVTNDSNPDNDGDYLTVSVSVTAGTNLKSVLTAMENSEGFKGFFEAMWSRKDGQEGGFDTEQPVISLSEVEPIGVDMGASGRVTVSLRFGKQEDQSYSMHFLRVSGETAKGFDTEVGVDVMPGGGITLGVGYQEETSRNLTERLGTNTLNHVQKQFNGMKAGGQFEQGTWGKFVTAHRNQFGTMFSNLANPNSKISKEVAAKFRALGQDPVPTDFTEAMNQFKADKKNEVAFNKAKDALTHLLTQQYEKPYTEEVTRRFGVVHRRKATGLKAMLNPNRLRRLFARPKKNLEPVRHRASTVSSFGSIDLQTAGEVRNTGIPNASQHHQFLTSALNVIAGAPAYRELFTEAHVASLQNSITTKGLDFAEAQKLATAMRTLVTPGSDGDKTQAMTHAIEAMTALNLIGQEEQEAAEPLQNASNLLFDKLLPLFDPEGSTKVGLFTTTRYNLNQMQPFTPGGQEQLQDLGEDSIHTEQTRTHVLDLPIANVANLQEALDRFQGAQKMDDATAVVGGQPKRGEATRTTKPFGAPPVLNFRLHRDSAVEDKATHPVDIPDTIQFGGETYHLRTAVLHHGKDAKTDDFTTLRHDNDGWTHHNGQEVTPVVDPNEGTNKRALDKGLVFTYVRD</sequence>
<protein>
    <recommendedName>
        <fullName evidence="2">USP domain-containing protein</fullName>
    </recommendedName>
</protein>
<evidence type="ECO:0000313" key="3">
    <source>
        <dbReference type="EMBL" id="QTD49422.1"/>
    </source>
</evidence>